<keyword evidence="1" id="KW-1133">Transmembrane helix</keyword>
<keyword evidence="1" id="KW-0812">Transmembrane</keyword>
<evidence type="ECO:0000313" key="3">
    <source>
        <dbReference type="Proteomes" id="UP000095256"/>
    </source>
</evidence>
<feature type="transmembrane region" description="Helical" evidence="1">
    <location>
        <begin position="34"/>
        <end position="51"/>
    </location>
</feature>
<dbReference type="STRING" id="762845.BCR26_11760"/>
<organism evidence="2 3">
    <name type="scientific">Enterococcus rivorum</name>
    <dbReference type="NCBI Taxonomy" id="762845"/>
    <lineage>
        <taxon>Bacteria</taxon>
        <taxon>Bacillati</taxon>
        <taxon>Bacillota</taxon>
        <taxon>Bacilli</taxon>
        <taxon>Lactobacillales</taxon>
        <taxon>Enterococcaceae</taxon>
        <taxon>Enterococcus</taxon>
    </lineage>
</organism>
<proteinExistence type="predicted"/>
<dbReference type="RefSeq" id="WP_069698240.1">
    <property type="nucleotide sequence ID" value="NZ_JAGGMA010000025.1"/>
</dbReference>
<evidence type="ECO:0000313" key="2">
    <source>
        <dbReference type="EMBL" id="OEH82797.1"/>
    </source>
</evidence>
<dbReference type="Proteomes" id="UP000095256">
    <property type="component" value="Unassembled WGS sequence"/>
</dbReference>
<keyword evidence="3" id="KW-1185">Reference proteome</keyword>
<feature type="transmembrane region" description="Helical" evidence="1">
    <location>
        <begin position="58"/>
        <end position="77"/>
    </location>
</feature>
<accession>A0A1E5KY66</accession>
<feature type="transmembrane region" description="Helical" evidence="1">
    <location>
        <begin position="89"/>
        <end position="110"/>
    </location>
</feature>
<dbReference type="EMBL" id="MIEK01000015">
    <property type="protein sequence ID" value="OEH82797.1"/>
    <property type="molecule type" value="Genomic_DNA"/>
</dbReference>
<feature type="transmembrane region" description="Helical" evidence="1">
    <location>
        <begin position="9"/>
        <end position="28"/>
    </location>
</feature>
<gene>
    <name evidence="2" type="ORF">BCR26_11760</name>
</gene>
<evidence type="ECO:0000256" key="1">
    <source>
        <dbReference type="SAM" id="Phobius"/>
    </source>
</evidence>
<evidence type="ECO:0008006" key="4">
    <source>
        <dbReference type="Google" id="ProtNLM"/>
    </source>
</evidence>
<dbReference type="OrthoDB" id="2157599at2"/>
<name>A0A1E5KY66_9ENTE</name>
<dbReference type="AlphaFoldDB" id="A0A1E5KY66"/>
<dbReference type="PROSITE" id="PS51257">
    <property type="entry name" value="PROKAR_LIPOPROTEIN"/>
    <property type="match status" value="1"/>
</dbReference>
<reference evidence="2 3" key="1">
    <citation type="submission" date="2016-09" db="EMBL/GenBank/DDBJ databases">
        <authorList>
            <person name="Capua I."/>
            <person name="De Benedictis P."/>
            <person name="Joannis T."/>
            <person name="Lombin L.H."/>
            <person name="Cattoli G."/>
        </authorList>
    </citation>
    <scope>NUCLEOTIDE SEQUENCE [LARGE SCALE GENOMIC DNA]</scope>
    <source>
        <strain evidence="2 3">LMG 25899</strain>
    </source>
</reference>
<keyword evidence="1" id="KW-0472">Membrane</keyword>
<protein>
    <recommendedName>
        <fullName evidence="4">GGDEF domain-containing protein</fullName>
    </recommendedName>
</protein>
<sequence>MNDRYAMSLFNSFLILIISFIACTAIFLSLNSSFLLIHFFFLFAVFIVILITYFTKIAYGLVGMLLLSFIQLCYISYEYVFYRQFSLSSLFLLVISLLFFVSTCFIIYPVRSVKKENTLLKNGIERLNAKESEMFLRTIQMYDQDFKFCSETSARLKVPLYTMVIRFHDWNHLKNTASEEELEILFRLVNETIAERTKQGELTYLLDSVFPTWGILSFSEELSQITSKGQISESLSQKLLSTPNIDHLNVRLIFGQGKQKDNESQKSIDFLVQAFRNMEDYE</sequence>
<comment type="caution">
    <text evidence="2">The sequence shown here is derived from an EMBL/GenBank/DDBJ whole genome shotgun (WGS) entry which is preliminary data.</text>
</comment>